<protein>
    <recommendedName>
        <fullName evidence="3">RNA-directed DNA polymerase, eukaryota, reverse transcriptase zinc-binding domain protein</fullName>
    </recommendedName>
</protein>
<evidence type="ECO:0000313" key="2">
    <source>
        <dbReference type="Proteomes" id="UP001151760"/>
    </source>
</evidence>
<dbReference type="EMBL" id="BQNB010019368">
    <property type="protein sequence ID" value="GJT84544.1"/>
    <property type="molecule type" value="Genomic_DNA"/>
</dbReference>
<comment type="caution">
    <text evidence="1">The sequence shown here is derived from an EMBL/GenBank/DDBJ whole genome shotgun (WGS) entry which is preliminary data.</text>
</comment>
<sequence length="211" mass="24273">MKDEENLLFQKAKIKWLSVGDRNNAYFNKVLKSRNHKSRIHQVRDNDGNMFQGNVVAGQFVKHFQEFLGSDVPVKDFEASCHLIKRKLSIDATNFMVKDVEAKQEILECVPFKVEKLLVKYLGVPLTSKRLRVNNCKILLDKIKSIILNWKNKCLSYAGRLQLIASVLESIHVYWASVFLLPKIVINDINSLLKGFLWNQGELAQEKSKVA</sequence>
<reference evidence="1" key="2">
    <citation type="submission" date="2022-01" db="EMBL/GenBank/DDBJ databases">
        <authorList>
            <person name="Yamashiro T."/>
            <person name="Shiraishi A."/>
            <person name="Satake H."/>
            <person name="Nakayama K."/>
        </authorList>
    </citation>
    <scope>NUCLEOTIDE SEQUENCE</scope>
</reference>
<dbReference type="Proteomes" id="UP001151760">
    <property type="component" value="Unassembled WGS sequence"/>
</dbReference>
<proteinExistence type="predicted"/>
<dbReference type="PANTHER" id="PTHR33116">
    <property type="entry name" value="REVERSE TRANSCRIPTASE ZINC-BINDING DOMAIN-CONTAINING PROTEIN-RELATED-RELATED"/>
    <property type="match status" value="1"/>
</dbReference>
<reference evidence="1" key="1">
    <citation type="journal article" date="2022" name="Int. J. Mol. Sci.">
        <title>Draft Genome of Tanacetum Coccineum: Genomic Comparison of Closely Related Tanacetum-Family Plants.</title>
        <authorList>
            <person name="Yamashiro T."/>
            <person name="Shiraishi A."/>
            <person name="Nakayama K."/>
            <person name="Satake H."/>
        </authorList>
    </citation>
    <scope>NUCLEOTIDE SEQUENCE</scope>
</reference>
<evidence type="ECO:0008006" key="3">
    <source>
        <dbReference type="Google" id="ProtNLM"/>
    </source>
</evidence>
<keyword evidence="2" id="KW-1185">Reference proteome</keyword>
<evidence type="ECO:0000313" key="1">
    <source>
        <dbReference type="EMBL" id="GJT84544.1"/>
    </source>
</evidence>
<gene>
    <name evidence="1" type="ORF">Tco_1066261</name>
</gene>
<dbReference type="PANTHER" id="PTHR33116:SF84">
    <property type="entry name" value="RNA-DIRECTED DNA POLYMERASE"/>
    <property type="match status" value="1"/>
</dbReference>
<accession>A0ABQ5HAC5</accession>
<organism evidence="1 2">
    <name type="scientific">Tanacetum coccineum</name>
    <dbReference type="NCBI Taxonomy" id="301880"/>
    <lineage>
        <taxon>Eukaryota</taxon>
        <taxon>Viridiplantae</taxon>
        <taxon>Streptophyta</taxon>
        <taxon>Embryophyta</taxon>
        <taxon>Tracheophyta</taxon>
        <taxon>Spermatophyta</taxon>
        <taxon>Magnoliopsida</taxon>
        <taxon>eudicotyledons</taxon>
        <taxon>Gunneridae</taxon>
        <taxon>Pentapetalae</taxon>
        <taxon>asterids</taxon>
        <taxon>campanulids</taxon>
        <taxon>Asterales</taxon>
        <taxon>Asteraceae</taxon>
        <taxon>Asteroideae</taxon>
        <taxon>Anthemideae</taxon>
        <taxon>Anthemidinae</taxon>
        <taxon>Tanacetum</taxon>
    </lineage>
</organism>
<name>A0ABQ5HAC5_9ASTR</name>